<evidence type="ECO:0000313" key="2">
    <source>
        <dbReference type="Proteomes" id="UP000805193"/>
    </source>
</evidence>
<accession>A0AC60R087</accession>
<organism evidence="1 2">
    <name type="scientific">Ixodes persulcatus</name>
    <name type="common">Taiga tick</name>
    <dbReference type="NCBI Taxonomy" id="34615"/>
    <lineage>
        <taxon>Eukaryota</taxon>
        <taxon>Metazoa</taxon>
        <taxon>Ecdysozoa</taxon>
        <taxon>Arthropoda</taxon>
        <taxon>Chelicerata</taxon>
        <taxon>Arachnida</taxon>
        <taxon>Acari</taxon>
        <taxon>Parasitiformes</taxon>
        <taxon>Ixodida</taxon>
        <taxon>Ixodoidea</taxon>
        <taxon>Ixodidae</taxon>
        <taxon>Ixodinae</taxon>
        <taxon>Ixodes</taxon>
    </lineage>
</organism>
<reference evidence="1 2" key="1">
    <citation type="journal article" date="2020" name="Cell">
        <title>Large-Scale Comparative Analyses of Tick Genomes Elucidate Their Genetic Diversity and Vector Capacities.</title>
        <authorList>
            <consortium name="Tick Genome and Microbiome Consortium (TIGMIC)"/>
            <person name="Jia N."/>
            <person name="Wang J."/>
            <person name="Shi W."/>
            <person name="Du L."/>
            <person name="Sun Y."/>
            <person name="Zhan W."/>
            <person name="Jiang J.F."/>
            <person name="Wang Q."/>
            <person name="Zhang B."/>
            <person name="Ji P."/>
            <person name="Bell-Sakyi L."/>
            <person name="Cui X.M."/>
            <person name="Yuan T.T."/>
            <person name="Jiang B.G."/>
            <person name="Yang W.F."/>
            <person name="Lam T.T."/>
            <person name="Chang Q.C."/>
            <person name="Ding S.J."/>
            <person name="Wang X.J."/>
            <person name="Zhu J.G."/>
            <person name="Ruan X.D."/>
            <person name="Zhao L."/>
            <person name="Wei J.T."/>
            <person name="Ye R.Z."/>
            <person name="Que T.C."/>
            <person name="Du C.H."/>
            <person name="Zhou Y.H."/>
            <person name="Cheng J.X."/>
            <person name="Dai P.F."/>
            <person name="Guo W.B."/>
            <person name="Han X.H."/>
            <person name="Huang E.J."/>
            <person name="Li L.F."/>
            <person name="Wei W."/>
            <person name="Gao Y.C."/>
            <person name="Liu J.Z."/>
            <person name="Shao H.Z."/>
            <person name="Wang X."/>
            <person name="Wang C.C."/>
            <person name="Yang T.C."/>
            <person name="Huo Q.B."/>
            <person name="Li W."/>
            <person name="Chen H.Y."/>
            <person name="Chen S.E."/>
            <person name="Zhou L.G."/>
            <person name="Ni X.B."/>
            <person name="Tian J.H."/>
            <person name="Sheng Y."/>
            <person name="Liu T."/>
            <person name="Pan Y.S."/>
            <person name="Xia L.Y."/>
            <person name="Li J."/>
            <person name="Zhao F."/>
            <person name="Cao W.C."/>
        </authorList>
    </citation>
    <scope>NUCLEOTIDE SEQUENCE [LARGE SCALE GENOMIC DNA]</scope>
    <source>
        <strain evidence="1">Iper-2018</strain>
    </source>
</reference>
<keyword evidence="2" id="KW-1185">Reference proteome</keyword>
<name>A0AC60R087_IXOPE</name>
<feature type="non-terminal residue" evidence="1">
    <location>
        <position position="1"/>
    </location>
</feature>
<protein>
    <submittedName>
        <fullName evidence="1">Uncharacterized protein</fullName>
    </submittedName>
</protein>
<comment type="caution">
    <text evidence="1">The sequence shown here is derived from an EMBL/GenBank/DDBJ whole genome shotgun (WGS) entry which is preliminary data.</text>
</comment>
<dbReference type="Proteomes" id="UP000805193">
    <property type="component" value="Unassembled WGS sequence"/>
</dbReference>
<proteinExistence type="predicted"/>
<sequence length="224" mass="25532">PRRQACGVCLSLGHRTDVCPQPKQSRCTTCGANGRAMKDYEYSTHCVNCVGEHLATDHRGPTHQRTPTTRDTSRGISGRKGSNNELHHIRPHRYHTLPCRAATGRNCQATTARTPTPPSPLKGHPSHTKTNASPDRNSDRRIPSDLANKAKTQAPTSSRSQQKQHEQQRREEQRQQPEIYTPEIRQKCANNEFKKEIKKDTKEDFERVRQELTAEDKRLKEELD</sequence>
<gene>
    <name evidence="1" type="ORF">HPB47_016363</name>
</gene>
<dbReference type="EMBL" id="JABSTQ010000506">
    <property type="protein sequence ID" value="KAG0445353.1"/>
    <property type="molecule type" value="Genomic_DNA"/>
</dbReference>
<evidence type="ECO:0000313" key="1">
    <source>
        <dbReference type="EMBL" id="KAG0445353.1"/>
    </source>
</evidence>